<keyword evidence="4 7" id="KW-0472">Membrane</keyword>
<comment type="subcellular location">
    <subcellularLocation>
        <location evidence="1">Endoplasmic reticulum membrane</location>
        <topology evidence="1">Single-pass membrane protein</topology>
    </subcellularLocation>
</comment>
<dbReference type="Pfam" id="PF00085">
    <property type="entry name" value="Thioredoxin"/>
    <property type="match status" value="1"/>
</dbReference>
<feature type="compositionally biased region" description="Basic residues" evidence="6">
    <location>
        <begin position="428"/>
        <end position="439"/>
    </location>
</feature>
<evidence type="ECO:0000256" key="1">
    <source>
        <dbReference type="ARBA" id="ARBA00004389"/>
    </source>
</evidence>
<feature type="transmembrane region" description="Helical" evidence="7">
    <location>
        <begin position="357"/>
        <end position="380"/>
    </location>
</feature>
<feature type="signal peptide" evidence="8">
    <location>
        <begin position="1"/>
        <end position="16"/>
    </location>
</feature>
<protein>
    <recommendedName>
        <fullName evidence="9">Thioredoxin domain-containing protein</fullName>
    </recommendedName>
</protein>
<dbReference type="PANTHER" id="PTHR46426">
    <property type="entry name" value="PROTEIN DISULFIDE-ISOMERASE TMX3"/>
    <property type="match status" value="1"/>
</dbReference>
<evidence type="ECO:0000259" key="9">
    <source>
        <dbReference type="PROSITE" id="PS51352"/>
    </source>
</evidence>
<reference evidence="10" key="1">
    <citation type="journal article" date="2010" name="Science">
        <title>Plasticity of animal genome architecture unmasked by rapid evolution of a pelagic tunicate.</title>
        <authorList>
            <person name="Denoeud F."/>
            <person name="Henriet S."/>
            <person name="Mungpakdee S."/>
            <person name="Aury J.M."/>
            <person name="Da Silva C."/>
            <person name="Brinkmann H."/>
            <person name="Mikhaleva J."/>
            <person name="Olsen L.C."/>
            <person name="Jubin C."/>
            <person name="Canestro C."/>
            <person name="Bouquet J.M."/>
            <person name="Danks G."/>
            <person name="Poulain J."/>
            <person name="Campsteijn C."/>
            <person name="Adamski M."/>
            <person name="Cross I."/>
            <person name="Yadetie F."/>
            <person name="Muffato M."/>
            <person name="Louis A."/>
            <person name="Butcher S."/>
            <person name="Tsagkogeorga G."/>
            <person name="Konrad A."/>
            <person name="Singh S."/>
            <person name="Jensen M.F."/>
            <person name="Cong E.H."/>
            <person name="Eikeseth-Otteraa H."/>
            <person name="Noel B."/>
            <person name="Anthouard V."/>
            <person name="Porcel B.M."/>
            <person name="Kachouri-Lafond R."/>
            <person name="Nishino A."/>
            <person name="Ugolini M."/>
            <person name="Chourrout P."/>
            <person name="Nishida H."/>
            <person name="Aasland R."/>
            <person name="Huzurbazar S."/>
            <person name="Westhof E."/>
            <person name="Delsuc F."/>
            <person name="Lehrach H."/>
            <person name="Reinhardt R."/>
            <person name="Weissenbach J."/>
            <person name="Roy S.W."/>
            <person name="Artiguenave F."/>
            <person name="Postlethwait J.H."/>
            <person name="Manak J.R."/>
            <person name="Thompson E.M."/>
            <person name="Jaillon O."/>
            <person name="Du Pasquier L."/>
            <person name="Boudinot P."/>
            <person name="Liberles D.A."/>
            <person name="Volff J.N."/>
            <person name="Philippe H."/>
            <person name="Lenhard B."/>
            <person name="Roest Crollius H."/>
            <person name="Wincker P."/>
            <person name="Chourrout D."/>
        </authorList>
    </citation>
    <scope>NUCLEOTIDE SEQUENCE [LARGE SCALE GENOMIC DNA]</scope>
</reference>
<feature type="chain" id="PRO_5003191103" description="Thioredoxin domain-containing protein" evidence="8">
    <location>
        <begin position="17"/>
        <end position="439"/>
    </location>
</feature>
<sequence length="439" mass="48939">MKQLLLLLLFSYLGEANDVVEFDGNLVNLIKDNDFVLASFYAPWCGHCKALKPTWEKLGPQMAMLGITIGQIDCTVHTDIASRYAVRGFPSIKMFRRGRAIDYEGMRDQESIVAWATKASGPAVRNSARQVDDLIAVGGEPMFVYNGPDTKGDLYTEFALLAEENLPNIIFARNKSTTTESEIVSVIKDGGIYHFNLEEAGSMADFVAAERFSSFPSLTGKIARESVENKRYFALYVAEDENDERKNVIKTIAQDRSKPVPGVSFSHATGSHFLRLVNHMTSRKDVGSGELLVLPPGSIDGRYFRMNIDVETSKDQVIDFLLNIQNGKEELLGESPFMRVVNDMLGAFIELFQKQPIMAGMIIGLPTVLISFVIWGVCSVPEVDDGEPMYEENDSEEESDGNEEAEEGPEEEKIPEINKADPADPVRKRPKRKTAHYDD</sequence>
<dbReference type="AlphaFoldDB" id="E4YG72"/>
<dbReference type="InterPro" id="IPR036249">
    <property type="entry name" value="Thioredoxin-like_sf"/>
</dbReference>
<dbReference type="EMBL" id="FN654513">
    <property type="protein sequence ID" value="CBY34496.1"/>
    <property type="molecule type" value="Genomic_DNA"/>
</dbReference>
<feature type="compositionally biased region" description="Acidic residues" evidence="6">
    <location>
        <begin position="384"/>
        <end position="410"/>
    </location>
</feature>
<gene>
    <name evidence="10" type="ORF">GSOID_T00024520001</name>
</gene>
<dbReference type="CDD" id="cd02961">
    <property type="entry name" value="PDI_a_family"/>
    <property type="match status" value="1"/>
</dbReference>
<keyword evidence="8" id="KW-0732">Signal</keyword>
<evidence type="ECO:0000256" key="6">
    <source>
        <dbReference type="SAM" id="MobiDB-lite"/>
    </source>
</evidence>
<evidence type="ECO:0000256" key="8">
    <source>
        <dbReference type="SAM" id="SignalP"/>
    </source>
</evidence>
<dbReference type="SUPFAM" id="SSF52833">
    <property type="entry name" value="Thioredoxin-like"/>
    <property type="match status" value="1"/>
</dbReference>
<feature type="compositionally biased region" description="Basic and acidic residues" evidence="6">
    <location>
        <begin position="411"/>
        <end position="427"/>
    </location>
</feature>
<evidence type="ECO:0000256" key="5">
    <source>
        <dbReference type="ARBA" id="ARBA00045246"/>
    </source>
</evidence>
<dbReference type="PROSITE" id="PS51352">
    <property type="entry name" value="THIOREDOXIN_2"/>
    <property type="match status" value="1"/>
</dbReference>
<dbReference type="InterPro" id="IPR052250">
    <property type="entry name" value="PDI_TMX3"/>
</dbReference>
<dbReference type="GO" id="GO:0005789">
    <property type="term" value="C:endoplasmic reticulum membrane"/>
    <property type="evidence" value="ECO:0007669"/>
    <property type="project" value="UniProtKB-SubCell"/>
</dbReference>
<comment type="function">
    <text evidence="5">Probable disulfide isomerase, which participates in the folding of proteins containing disulfide bonds. May act as a dithiol oxidase. Acts as a regulator of endoplasmic reticulum-mitochondria contact sites via its ability to regulate redox signals.</text>
</comment>
<keyword evidence="2 7" id="KW-0812">Transmembrane</keyword>
<evidence type="ECO:0000256" key="7">
    <source>
        <dbReference type="SAM" id="Phobius"/>
    </source>
</evidence>
<dbReference type="InterPro" id="IPR017937">
    <property type="entry name" value="Thioredoxin_CS"/>
</dbReference>
<dbReference type="Proteomes" id="UP000011014">
    <property type="component" value="Unassembled WGS sequence"/>
</dbReference>
<dbReference type="Gene3D" id="3.40.30.10">
    <property type="entry name" value="Glutaredoxin"/>
    <property type="match status" value="1"/>
</dbReference>
<dbReference type="InterPro" id="IPR013766">
    <property type="entry name" value="Thioredoxin_domain"/>
</dbReference>
<organism evidence="10">
    <name type="scientific">Oikopleura dioica</name>
    <name type="common">Tunicate</name>
    <dbReference type="NCBI Taxonomy" id="34765"/>
    <lineage>
        <taxon>Eukaryota</taxon>
        <taxon>Metazoa</taxon>
        <taxon>Chordata</taxon>
        <taxon>Tunicata</taxon>
        <taxon>Appendicularia</taxon>
        <taxon>Copelata</taxon>
        <taxon>Oikopleuridae</taxon>
        <taxon>Oikopleura</taxon>
    </lineage>
</organism>
<proteinExistence type="predicted"/>
<evidence type="ECO:0000256" key="2">
    <source>
        <dbReference type="ARBA" id="ARBA00022692"/>
    </source>
</evidence>
<dbReference type="PRINTS" id="PR00421">
    <property type="entry name" value="THIOREDOXIN"/>
</dbReference>
<evidence type="ECO:0000256" key="3">
    <source>
        <dbReference type="ARBA" id="ARBA00022989"/>
    </source>
</evidence>
<name>E4YG72_OIKDI</name>
<dbReference type="PROSITE" id="PS00194">
    <property type="entry name" value="THIOREDOXIN_1"/>
    <property type="match status" value="1"/>
</dbReference>
<feature type="region of interest" description="Disordered" evidence="6">
    <location>
        <begin position="384"/>
        <end position="439"/>
    </location>
</feature>
<feature type="domain" description="Thioredoxin" evidence="9">
    <location>
        <begin position="8"/>
        <end position="121"/>
    </location>
</feature>
<evidence type="ECO:0000256" key="4">
    <source>
        <dbReference type="ARBA" id="ARBA00023136"/>
    </source>
</evidence>
<keyword evidence="3 7" id="KW-1133">Transmembrane helix</keyword>
<dbReference type="PANTHER" id="PTHR46426:SF1">
    <property type="entry name" value="PROTEIN DISULFIDE-ISOMERASE TMX3"/>
    <property type="match status" value="1"/>
</dbReference>
<evidence type="ECO:0000313" key="10">
    <source>
        <dbReference type="EMBL" id="CBY34496.1"/>
    </source>
</evidence>
<accession>E4YG72</accession>